<dbReference type="Gene3D" id="3.30.40.10">
    <property type="entry name" value="Zinc/RING finger domain, C3HC4 (zinc finger)"/>
    <property type="match status" value="1"/>
</dbReference>
<evidence type="ECO:0000256" key="9">
    <source>
        <dbReference type="ARBA" id="ARBA00022833"/>
    </source>
</evidence>
<evidence type="ECO:0000256" key="7">
    <source>
        <dbReference type="ARBA" id="ARBA00022771"/>
    </source>
</evidence>
<dbReference type="InterPro" id="IPR013083">
    <property type="entry name" value="Znf_RING/FYVE/PHD"/>
</dbReference>
<reference evidence="15" key="1">
    <citation type="submission" date="2023-10" db="EMBL/GenBank/DDBJ databases">
        <title>Chromosome-level genome of the transformable northern wattle, Acacia crassicarpa.</title>
        <authorList>
            <person name="Massaro I."/>
            <person name="Sinha N.R."/>
            <person name="Poethig S."/>
            <person name="Leichty A.R."/>
        </authorList>
    </citation>
    <scope>NUCLEOTIDE SEQUENCE</scope>
    <source>
        <strain evidence="15">Acra3RX</strain>
        <tissue evidence="15">Leaf</tissue>
    </source>
</reference>
<evidence type="ECO:0000256" key="10">
    <source>
        <dbReference type="ARBA" id="ARBA00022989"/>
    </source>
</evidence>
<dbReference type="EC" id="2.3.2.27" evidence="3"/>
<dbReference type="Proteomes" id="UP001293593">
    <property type="component" value="Unassembled WGS sequence"/>
</dbReference>
<organism evidence="15 16">
    <name type="scientific">Acacia crassicarpa</name>
    <name type="common">northern wattle</name>
    <dbReference type="NCBI Taxonomy" id="499986"/>
    <lineage>
        <taxon>Eukaryota</taxon>
        <taxon>Viridiplantae</taxon>
        <taxon>Streptophyta</taxon>
        <taxon>Embryophyta</taxon>
        <taxon>Tracheophyta</taxon>
        <taxon>Spermatophyta</taxon>
        <taxon>Magnoliopsida</taxon>
        <taxon>eudicotyledons</taxon>
        <taxon>Gunneridae</taxon>
        <taxon>Pentapetalae</taxon>
        <taxon>rosids</taxon>
        <taxon>fabids</taxon>
        <taxon>Fabales</taxon>
        <taxon>Fabaceae</taxon>
        <taxon>Caesalpinioideae</taxon>
        <taxon>mimosoid clade</taxon>
        <taxon>Acacieae</taxon>
        <taxon>Acacia</taxon>
    </lineage>
</organism>
<keyword evidence="11 13" id="KW-0472">Membrane</keyword>
<gene>
    <name evidence="15" type="ORF">QN277_023648</name>
</gene>
<evidence type="ECO:0000256" key="2">
    <source>
        <dbReference type="ARBA" id="ARBA00004141"/>
    </source>
</evidence>
<dbReference type="GO" id="GO:0000325">
    <property type="term" value="C:plant-type vacuole"/>
    <property type="evidence" value="ECO:0007669"/>
    <property type="project" value="TreeGrafter"/>
</dbReference>
<evidence type="ECO:0000256" key="3">
    <source>
        <dbReference type="ARBA" id="ARBA00012483"/>
    </source>
</evidence>
<feature type="transmembrane region" description="Helical" evidence="13">
    <location>
        <begin position="197"/>
        <end position="214"/>
    </location>
</feature>
<protein>
    <recommendedName>
        <fullName evidence="3">RING-type E3 ubiquitin transferase</fullName>
        <ecNumber evidence="3">2.3.2.27</ecNumber>
    </recommendedName>
</protein>
<comment type="subcellular location">
    <subcellularLocation>
        <location evidence="2">Membrane</location>
        <topology evidence="2">Multi-pass membrane protein</topology>
    </subcellularLocation>
</comment>
<keyword evidence="10 13" id="KW-1133">Transmembrane helix</keyword>
<dbReference type="GO" id="GO:0016567">
    <property type="term" value="P:protein ubiquitination"/>
    <property type="evidence" value="ECO:0007669"/>
    <property type="project" value="TreeGrafter"/>
</dbReference>
<dbReference type="SUPFAM" id="SSF57850">
    <property type="entry name" value="RING/U-box"/>
    <property type="match status" value="1"/>
</dbReference>
<proteinExistence type="predicted"/>
<evidence type="ECO:0000256" key="8">
    <source>
        <dbReference type="ARBA" id="ARBA00022786"/>
    </source>
</evidence>
<keyword evidence="7 12" id="KW-0863">Zinc-finger</keyword>
<evidence type="ECO:0000313" key="16">
    <source>
        <dbReference type="Proteomes" id="UP001293593"/>
    </source>
</evidence>
<name>A0AAE1MN83_9FABA</name>
<comment type="catalytic activity">
    <reaction evidence="1">
        <text>S-ubiquitinyl-[E2 ubiquitin-conjugating enzyme]-L-cysteine + [acceptor protein]-L-lysine = [E2 ubiquitin-conjugating enzyme]-L-cysteine + N(6)-ubiquitinyl-[acceptor protein]-L-lysine.</text>
        <dbReference type="EC" id="2.3.2.27"/>
    </reaction>
</comment>
<feature type="transmembrane region" description="Helical" evidence="13">
    <location>
        <begin position="114"/>
        <end position="134"/>
    </location>
</feature>
<dbReference type="InterPro" id="IPR001841">
    <property type="entry name" value="Znf_RING"/>
</dbReference>
<dbReference type="PROSITE" id="PS50089">
    <property type="entry name" value="ZF_RING_2"/>
    <property type="match status" value="1"/>
</dbReference>
<evidence type="ECO:0000259" key="14">
    <source>
        <dbReference type="PROSITE" id="PS50089"/>
    </source>
</evidence>
<dbReference type="GO" id="GO:0006511">
    <property type="term" value="P:ubiquitin-dependent protein catabolic process"/>
    <property type="evidence" value="ECO:0007669"/>
    <property type="project" value="TreeGrafter"/>
</dbReference>
<dbReference type="PANTHER" id="PTHR45977:SF42">
    <property type="entry name" value="RING_U-BOX SUPERFAMILY PROTEIN"/>
    <property type="match status" value="1"/>
</dbReference>
<feature type="transmembrane region" description="Helical" evidence="13">
    <location>
        <begin position="83"/>
        <end position="102"/>
    </location>
</feature>
<keyword evidence="9" id="KW-0862">Zinc</keyword>
<evidence type="ECO:0000256" key="11">
    <source>
        <dbReference type="ARBA" id="ARBA00023136"/>
    </source>
</evidence>
<comment type="caution">
    <text evidence="15">The sequence shown here is derived from an EMBL/GenBank/DDBJ whole genome shotgun (WGS) entry which is preliminary data.</text>
</comment>
<dbReference type="GO" id="GO:0016020">
    <property type="term" value="C:membrane"/>
    <property type="evidence" value="ECO:0007669"/>
    <property type="project" value="UniProtKB-SubCell"/>
</dbReference>
<dbReference type="AlphaFoldDB" id="A0AAE1MN83"/>
<sequence>MLSTASLPIALPDSAADSSPLLRYSVSDQVLRGTSGSLRRATQFFRRASGRRMMLREPSVRVRENAAEQLEARQSNWAFSKPVVILDVFWNLVFMISGIIVLGLSVEEKPSVPLRLWICGYLLQGVFHCVRVILKYRRYMQAQAQAQARSASEEQHQFGISWERGLDFNSSSGSDIGDSADERDQEGYSIRKRMESANTMFSFIWWLLGFYWITTGGQSLTQDAPQLYWLCITFLAIDIVIVLICVVVACLVSIAVCCCLPCILAFLSVVADKEGATVEEINRLPKYKFRSPDEFSADDDGDAQASCCKGIMTECGSDTPAEHALSKEDAECCICLCAYEDGAELRELPCGHHFHADCIDKWLIINANCPLCKFNVHTGNHSQV</sequence>
<evidence type="ECO:0000256" key="13">
    <source>
        <dbReference type="SAM" id="Phobius"/>
    </source>
</evidence>
<evidence type="ECO:0000256" key="4">
    <source>
        <dbReference type="ARBA" id="ARBA00022679"/>
    </source>
</evidence>
<evidence type="ECO:0000256" key="5">
    <source>
        <dbReference type="ARBA" id="ARBA00022692"/>
    </source>
</evidence>
<dbReference type="PANTHER" id="PTHR45977">
    <property type="entry name" value="TARGET OF ERK KINASE MPK-1"/>
    <property type="match status" value="1"/>
</dbReference>
<evidence type="ECO:0000256" key="6">
    <source>
        <dbReference type="ARBA" id="ARBA00022723"/>
    </source>
</evidence>
<dbReference type="GO" id="GO:0008270">
    <property type="term" value="F:zinc ion binding"/>
    <property type="evidence" value="ECO:0007669"/>
    <property type="project" value="UniProtKB-KW"/>
</dbReference>
<keyword evidence="4" id="KW-0808">Transferase</keyword>
<accession>A0AAE1MN83</accession>
<dbReference type="EMBL" id="JAWXYG010000007">
    <property type="protein sequence ID" value="KAK4266771.1"/>
    <property type="molecule type" value="Genomic_DNA"/>
</dbReference>
<evidence type="ECO:0000256" key="1">
    <source>
        <dbReference type="ARBA" id="ARBA00000900"/>
    </source>
</evidence>
<dbReference type="GO" id="GO:0061630">
    <property type="term" value="F:ubiquitin protein ligase activity"/>
    <property type="evidence" value="ECO:0007669"/>
    <property type="project" value="UniProtKB-EC"/>
</dbReference>
<dbReference type="Pfam" id="PF13639">
    <property type="entry name" value="zf-RING_2"/>
    <property type="match status" value="1"/>
</dbReference>
<keyword evidence="8" id="KW-0833">Ubl conjugation pathway</keyword>
<keyword evidence="5 13" id="KW-0812">Transmembrane</keyword>
<keyword evidence="6" id="KW-0479">Metal-binding</keyword>
<feature type="transmembrane region" description="Helical" evidence="13">
    <location>
        <begin position="234"/>
        <end position="267"/>
    </location>
</feature>
<dbReference type="SMART" id="SM00184">
    <property type="entry name" value="RING"/>
    <property type="match status" value="1"/>
</dbReference>
<evidence type="ECO:0000313" key="15">
    <source>
        <dbReference type="EMBL" id="KAK4266771.1"/>
    </source>
</evidence>
<evidence type="ECO:0000256" key="12">
    <source>
        <dbReference type="PROSITE-ProRule" id="PRU00175"/>
    </source>
</evidence>
<keyword evidence="16" id="KW-1185">Reference proteome</keyword>
<feature type="domain" description="RING-type" evidence="14">
    <location>
        <begin position="332"/>
        <end position="373"/>
    </location>
</feature>